<dbReference type="CDD" id="cd06261">
    <property type="entry name" value="TM_PBP2"/>
    <property type="match status" value="1"/>
</dbReference>
<feature type="transmembrane region" description="Helical" evidence="7">
    <location>
        <begin position="104"/>
        <end position="126"/>
    </location>
</feature>
<keyword evidence="2 7" id="KW-0813">Transport</keyword>
<feature type="transmembrane region" description="Helical" evidence="7">
    <location>
        <begin position="241"/>
        <end position="260"/>
    </location>
</feature>
<dbReference type="Gene3D" id="1.10.3720.10">
    <property type="entry name" value="MetI-like"/>
    <property type="match status" value="1"/>
</dbReference>
<dbReference type="PANTHER" id="PTHR43744">
    <property type="entry name" value="ABC TRANSPORTER PERMEASE PROTEIN MG189-RELATED-RELATED"/>
    <property type="match status" value="1"/>
</dbReference>
<dbReference type="GO" id="GO:0005524">
    <property type="term" value="F:ATP binding"/>
    <property type="evidence" value="ECO:0007669"/>
    <property type="project" value="UniProtKB-KW"/>
</dbReference>
<keyword evidence="3" id="KW-1003">Cell membrane</keyword>
<dbReference type="GO" id="GO:0005886">
    <property type="term" value="C:plasma membrane"/>
    <property type="evidence" value="ECO:0007669"/>
    <property type="project" value="UniProtKB-SubCell"/>
</dbReference>
<feature type="transmembrane region" description="Helical" evidence="7">
    <location>
        <begin position="65"/>
        <end position="92"/>
    </location>
</feature>
<feature type="transmembrane region" description="Helical" evidence="7">
    <location>
        <begin position="138"/>
        <end position="160"/>
    </location>
</feature>
<keyword evidence="5 7" id="KW-1133">Transmembrane helix</keyword>
<comment type="similarity">
    <text evidence="7">Belongs to the binding-protein-dependent transport system permease family.</text>
</comment>
<dbReference type="STRING" id="1480694.DC28_13725"/>
<accession>A0A098QTT6</accession>
<keyword evidence="10" id="KW-1185">Reference proteome</keyword>
<reference evidence="9 10" key="1">
    <citation type="submission" date="2014-05" db="EMBL/GenBank/DDBJ databases">
        <title>De novo Genome Sequence of Spirocheata sp.</title>
        <authorList>
            <person name="Shivani Y."/>
            <person name="Subhash Y."/>
            <person name="Tushar L."/>
            <person name="Sasikala C."/>
            <person name="Ramana C.V."/>
        </authorList>
    </citation>
    <scope>NUCLEOTIDE SEQUENCE [LARGE SCALE GENOMIC DNA]</scope>
    <source>
        <strain evidence="9 10">JC230</strain>
    </source>
</reference>
<evidence type="ECO:0000256" key="6">
    <source>
        <dbReference type="ARBA" id="ARBA00023136"/>
    </source>
</evidence>
<evidence type="ECO:0000313" key="10">
    <source>
        <dbReference type="Proteomes" id="UP000029692"/>
    </source>
</evidence>
<dbReference type="PROSITE" id="PS50928">
    <property type="entry name" value="ABC_TM1"/>
    <property type="match status" value="1"/>
</dbReference>
<comment type="subcellular location">
    <subcellularLocation>
        <location evidence="1 7">Cell membrane</location>
        <topology evidence="1 7">Multi-pass membrane protein</topology>
    </subcellularLocation>
</comment>
<evidence type="ECO:0000256" key="3">
    <source>
        <dbReference type="ARBA" id="ARBA00022475"/>
    </source>
</evidence>
<name>A0A098QTT6_9SPIO</name>
<keyword evidence="4 7" id="KW-0812">Transmembrane</keyword>
<evidence type="ECO:0000256" key="4">
    <source>
        <dbReference type="ARBA" id="ARBA00022692"/>
    </source>
</evidence>
<dbReference type="Proteomes" id="UP000029692">
    <property type="component" value="Unassembled WGS sequence"/>
</dbReference>
<dbReference type="EMBL" id="JNUP01000071">
    <property type="protein sequence ID" value="KGE70986.1"/>
    <property type="molecule type" value="Genomic_DNA"/>
</dbReference>
<evidence type="ECO:0000256" key="1">
    <source>
        <dbReference type="ARBA" id="ARBA00004651"/>
    </source>
</evidence>
<protein>
    <submittedName>
        <fullName evidence="9">Thiamine ABC transporter ATP-binding protein</fullName>
    </submittedName>
</protein>
<keyword evidence="9" id="KW-0067">ATP-binding</keyword>
<comment type="caution">
    <text evidence="9">The sequence shown here is derived from an EMBL/GenBank/DDBJ whole genome shotgun (WGS) entry which is preliminary data.</text>
</comment>
<dbReference type="GO" id="GO:0055085">
    <property type="term" value="P:transmembrane transport"/>
    <property type="evidence" value="ECO:0007669"/>
    <property type="project" value="InterPro"/>
</dbReference>
<evidence type="ECO:0000259" key="8">
    <source>
        <dbReference type="PROSITE" id="PS50928"/>
    </source>
</evidence>
<gene>
    <name evidence="9" type="ORF">DC28_13725</name>
</gene>
<dbReference type="PANTHER" id="PTHR43744:SF12">
    <property type="entry name" value="ABC TRANSPORTER PERMEASE PROTEIN MG189-RELATED"/>
    <property type="match status" value="1"/>
</dbReference>
<dbReference type="InterPro" id="IPR000515">
    <property type="entry name" value="MetI-like"/>
</dbReference>
<dbReference type="SUPFAM" id="SSF161098">
    <property type="entry name" value="MetI-like"/>
    <property type="match status" value="1"/>
</dbReference>
<dbReference type="AlphaFoldDB" id="A0A098QTT6"/>
<proteinExistence type="inferred from homology"/>
<feature type="transmembrane region" description="Helical" evidence="7">
    <location>
        <begin position="181"/>
        <end position="203"/>
    </location>
</feature>
<dbReference type="Pfam" id="PF00528">
    <property type="entry name" value="BPD_transp_1"/>
    <property type="match status" value="1"/>
</dbReference>
<evidence type="ECO:0000313" key="9">
    <source>
        <dbReference type="EMBL" id="KGE70986.1"/>
    </source>
</evidence>
<dbReference type="InterPro" id="IPR035906">
    <property type="entry name" value="MetI-like_sf"/>
</dbReference>
<keyword evidence="6 7" id="KW-0472">Membrane</keyword>
<dbReference type="eggNOG" id="COG0395">
    <property type="taxonomic scope" value="Bacteria"/>
</dbReference>
<evidence type="ECO:0000256" key="7">
    <source>
        <dbReference type="RuleBase" id="RU363032"/>
    </source>
</evidence>
<sequence length="275" mass="30106">MEKTRNNILRITLSILGALVFFFPIYTVAIGGFKTNGQLLADPFGLPNPFTSEAYRVVLLSGSQFWGFLFNSVVISGFTILLTLAASMLAATGLSRIEFKGRGFLFNFFIMGMLFPITVAVLPLYLQLRGFGLIGTRLGVILSQAAFSLPLAIFIFTGFFREVPKDLQDAVSIDGGGLLTFAWRVLLPLSTPVISTVTIITLIQSWNQFLLPLLVLDDASTFTIPLGVMQFQGQYTTGWNRIMAFISIALLPMAMLYIFLQKYVVAGLTAGAVKG</sequence>
<dbReference type="OrthoDB" id="187395at2"/>
<evidence type="ECO:0000256" key="2">
    <source>
        <dbReference type="ARBA" id="ARBA00022448"/>
    </source>
</evidence>
<dbReference type="RefSeq" id="WP_037549670.1">
    <property type="nucleotide sequence ID" value="NZ_JNUP01000071.1"/>
</dbReference>
<evidence type="ECO:0000256" key="5">
    <source>
        <dbReference type="ARBA" id="ARBA00022989"/>
    </source>
</evidence>
<keyword evidence="9" id="KW-0547">Nucleotide-binding</keyword>
<organism evidence="9 10">
    <name type="scientific">Spirochaeta lutea</name>
    <dbReference type="NCBI Taxonomy" id="1480694"/>
    <lineage>
        <taxon>Bacteria</taxon>
        <taxon>Pseudomonadati</taxon>
        <taxon>Spirochaetota</taxon>
        <taxon>Spirochaetia</taxon>
        <taxon>Spirochaetales</taxon>
        <taxon>Spirochaetaceae</taxon>
        <taxon>Spirochaeta</taxon>
    </lineage>
</organism>
<feature type="transmembrane region" description="Helical" evidence="7">
    <location>
        <begin position="12"/>
        <end position="33"/>
    </location>
</feature>
<feature type="domain" description="ABC transmembrane type-1" evidence="8">
    <location>
        <begin position="69"/>
        <end position="260"/>
    </location>
</feature>